<feature type="transmembrane region" description="Helical" evidence="1">
    <location>
        <begin position="102"/>
        <end position="125"/>
    </location>
</feature>
<dbReference type="RefSeq" id="WP_191765787.1">
    <property type="nucleotide sequence ID" value="NZ_JACSPM010000002.1"/>
</dbReference>
<accession>A0ABR8X3G2</accession>
<proteinExistence type="predicted"/>
<feature type="transmembrane region" description="Helical" evidence="1">
    <location>
        <begin position="137"/>
        <end position="154"/>
    </location>
</feature>
<feature type="transmembrane region" description="Helical" evidence="1">
    <location>
        <begin position="445"/>
        <end position="462"/>
    </location>
</feature>
<feature type="transmembrane region" description="Helical" evidence="1">
    <location>
        <begin position="363"/>
        <end position="381"/>
    </location>
</feature>
<feature type="domain" description="DUF5671" evidence="2">
    <location>
        <begin position="325"/>
        <end position="452"/>
    </location>
</feature>
<dbReference type="EMBL" id="JACSPM010000002">
    <property type="protein sequence ID" value="MBD8023441.1"/>
    <property type="molecule type" value="Genomic_DNA"/>
</dbReference>
<keyword evidence="1" id="KW-0812">Transmembrane</keyword>
<evidence type="ECO:0000259" key="2">
    <source>
        <dbReference type="Pfam" id="PF18920"/>
    </source>
</evidence>
<feature type="transmembrane region" description="Helical" evidence="1">
    <location>
        <begin position="175"/>
        <end position="208"/>
    </location>
</feature>
<feature type="transmembrane region" description="Helical" evidence="1">
    <location>
        <begin position="295"/>
        <end position="314"/>
    </location>
</feature>
<feature type="transmembrane region" description="Helical" evidence="1">
    <location>
        <begin position="326"/>
        <end position="351"/>
    </location>
</feature>
<reference evidence="3 4" key="1">
    <citation type="submission" date="2020-08" db="EMBL/GenBank/DDBJ databases">
        <title>A Genomic Blueprint of the Chicken Gut Microbiome.</title>
        <authorList>
            <person name="Gilroy R."/>
            <person name="Ravi A."/>
            <person name="Getino M."/>
            <person name="Pursley I."/>
            <person name="Horton D.L."/>
            <person name="Alikhan N.-F."/>
            <person name="Baker D."/>
            <person name="Gharbi K."/>
            <person name="Hall N."/>
            <person name="Watson M."/>
            <person name="Adriaenssens E.M."/>
            <person name="Foster-Nyarko E."/>
            <person name="Jarju S."/>
            <person name="Secka A."/>
            <person name="Antonio M."/>
            <person name="Oren A."/>
            <person name="Chaudhuri R."/>
            <person name="La Ragione R.M."/>
            <person name="Hildebrand F."/>
            <person name="Pallen M.J."/>
        </authorList>
    </citation>
    <scope>NUCLEOTIDE SEQUENCE [LARGE SCALE GENOMIC DNA]</scope>
    <source>
        <strain evidence="3 4">Sa1CUA4</strain>
    </source>
</reference>
<feature type="domain" description="DUF5671" evidence="2">
    <location>
        <begin position="31"/>
        <end position="138"/>
    </location>
</feature>
<feature type="transmembrane region" description="Helical" evidence="1">
    <location>
        <begin position="73"/>
        <end position="90"/>
    </location>
</feature>
<keyword evidence="1" id="KW-0472">Membrane</keyword>
<evidence type="ECO:0000313" key="4">
    <source>
        <dbReference type="Proteomes" id="UP000602532"/>
    </source>
</evidence>
<evidence type="ECO:0000256" key="1">
    <source>
        <dbReference type="SAM" id="Phobius"/>
    </source>
</evidence>
<name>A0ABR8X3G2_9MICO</name>
<feature type="transmembrane region" description="Helical" evidence="1">
    <location>
        <begin position="214"/>
        <end position="234"/>
    </location>
</feature>
<evidence type="ECO:0000313" key="3">
    <source>
        <dbReference type="EMBL" id="MBD8023441.1"/>
    </source>
</evidence>
<dbReference type="Pfam" id="PF18920">
    <property type="entry name" value="DUF5671"/>
    <property type="match status" value="2"/>
</dbReference>
<dbReference type="Proteomes" id="UP000602532">
    <property type="component" value="Unassembled WGS sequence"/>
</dbReference>
<sequence>MSAPGASSAPSAPAAPGAPTASGRAQGVVRRVLVFLILFALVVIAAIGLSGLLERAIGGTITLAGGTAALAQSLAFTFIGVPLAGLLWWWERRRLLDSDDRASLAWSLYLAAMSTTALVTATVALGSAAAAGIEGRWRPGDLATGVVWAGVWFWHRSLRRSERLSPARLPGLSAILGWVYGVGVFATGAIAALAALVGEALAVVAVPLASSQQWWVPLLQSLVWTALGGLVWWWHWRREGARSASGAFAGVALVIVVGAAAAATLFAIGTVLFVLLRLVFDTAPAAEAIEPLDRAIAAALVGGIVWVIHARVVAERTDATRRGARLVVSAVALIGAASGFGVVVNALLAALTPTLAGDNARTLLLGGLSALVIGLPVWWIAWRPGRAVPVEDAASTARRVYLVAVFGASAITAIVTLLIIGYRIFEFVLDPGGAGGLIERIRGPVGLLAATGIVFAYHFAVWRRDRALAQEAAPERPRRVGRIVLVAATAPADIAERVKAATAASVVLWQATDGAGPVDDAWVARLPAALEGVSAPRALVVAEPDGGVRVIPLAG</sequence>
<keyword evidence="4" id="KW-1185">Reference proteome</keyword>
<keyword evidence="1" id="KW-1133">Transmembrane helix</keyword>
<comment type="caution">
    <text evidence="3">The sequence shown here is derived from an EMBL/GenBank/DDBJ whole genome shotgun (WGS) entry which is preliminary data.</text>
</comment>
<dbReference type="InterPro" id="IPR043728">
    <property type="entry name" value="DUF5671"/>
</dbReference>
<organism evidence="3 4">
    <name type="scientific">Microbacterium gallinarum</name>
    <dbReference type="NCBI Taxonomy" id="2762209"/>
    <lineage>
        <taxon>Bacteria</taxon>
        <taxon>Bacillati</taxon>
        <taxon>Actinomycetota</taxon>
        <taxon>Actinomycetes</taxon>
        <taxon>Micrococcales</taxon>
        <taxon>Microbacteriaceae</taxon>
        <taxon>Microbacterium</taxon>
    </lineage>
</organism>
<feature type="transmembrane region" description="Helical" evidence="1">
    <location>
        <begin position="401"/>
        <end position="425"/>
    </location>
</feature>
<protein>
    <recommendedName>
        <fullName evidence="2">DUF5671 domain-containing protein</fullName>
    </recommendedName>
</protein>
<feature type="transmembrane region" description="Helical" evidence="1">
    <location>
        <begin position="246"/>
        <end position="275"/>
    </location>
</feature>
<feature type="transmembrane region" description="Helical" evidence="1">
    <location>
        <begin position="32"/>
        <end position="53"/>
    </location>
</feature>
<gene>
    <name evidence="3" type="ORF">H9622_07540</name>
</gene>